<accession>A0AA88XAJ5</accession>
<name>A0AA88XAJ5_9ASTE</name>
<dbReference type="PRINTS" id="PR00288">
    <property type="entry name" value="PUROTHIONIN"/>
</dbReference>
<dbReference type="Gene3D" id="3.30.30.10">
    <property type="entry name" value="Knottin, scorpion toxin-like"/>
    <property type="match status" value="1"/>
</dbReference>
<dbReference type="SMART" id="SM00505">
    <property type="entry name" value="Knot1"/>
    <property type="match status" value="1"/>
</dbReference>
<dbReference type="SUPFAM" id="SSF57095">
    <property type="entry name" value="Scorpion toxin-like"/>
    <property type="match status" value="1"/>
</dbReference>
<dbReference type="Proteomes" id="UP001188597">
    <property type="component" value="Unassembled WGS sequence"/>
</dbReference>
<dbReference type="CDD" id="cd00107">
    <property type="entry name" value="Knot1"/>
    <property type="match status" value="1"/>
</dbReference>
<dbReference type="InterPro" id="IPR003614">
    <property type="entry name" value="Knottins"/>
</dbReference>
<feature type="domain" description="Knottins-like" evidence="1">
    <location>
        <begin position="52"/>
        <end position="96"/>
    </location>
</feature>
<reference evidence="2" key="1">
    <citation type="submission" date="2022-12" db="EMBL/GenBank/DDBJ databases">
        <title>Draft genome assemblies for two species of Escallonia (Escalloniales).</title>
        <authorList>
            <person name="Chanderbali A."/>
            <person name="Dervinis C."/>
            <person name="Anghel I."/>
            <person name="Soltis D."/>
            <person name="Soltis P."/>
            <person name="Zapata F."/>
        </authorList>
    </citation>
    <scope>NUCLEOTIDE SEQUENCE</scope>
    <source>
        <strain evidence="2">UCBG64.0493</strain>
        <tissue evidence="2">Leaf</tissue>
    </source>
</reference>
<protein>
    <recommendedName>
        <fullName evidence="1">Knottins-like domain-containing protein</fullName>
    </recommendedName>
</protein>
<dbReference type="InterPro" id="IPR008176">
    <property type="entry name" value="Defensin_plant"/>
</dbReference>
<evidence type="ECO:0000313" key="3">
    <source>
        <dbReference type="Proteomes" id="UP001188597"/>
    </source>
</evidence>
<evidence type="ECO:0000259" key="1">
    <source>
        <dbReference type="SMART" id="SM00505"/>
    </source>
</evidence>
<dbReference type="InterPro" id="IPR036574">
    <property type="entry name" value="Scorpion_toxin-like_sf"/>
</dbReference>
<comment type="caution">
    <text evidence="2">The sequence shown here is derived from an EMBL/GenBank/DDBJ whole genome shotgun (WGS) entry which is preliminary data.</text>
</comment>
<dbReference type="AlphaFoldDB" id="A0AA88XAJ5"/>
<gene>
    <name evidence="2" type="ORF">RJ639_000908</name>
</gene>
<sequence length="96" mass="10974">MEMKRLFGLIMLLLILLASRTWVALLPYSLSLRVCTFKYVQEASKTGVEARSCELRMHGLKGRCLTDHDCGLVCRREGFSTGQCQGLRRHCFCTRC</sequence>
<dbReference type="EMBL" id="JAVXUP010000017">
    <property type="protein sequence ID" value="KAK3042656.1"/>
    <property type="molecule type" value="Genomic_DNA"/>
</dbReference>
<dbReference type="Pfam" id="PF00304">
    <property type="entry name" value="Gamma-thionin"/>
    <property type="match status" value="1"/>
</dbReference>
<dbReference type="GO" id="GO:0006952">
    <property type="term" value="P:defense response"/>
    <property type="evidence" value="ECO:0007669"/>
    <property type="project" value="InterPro"/>
</dbReference>
<keyword evidence="3" id="KW-1185">Reference proteome</keyword>
<proteinExistence type="predicted"/>
<evidence type="ECO:0000313" key="2">
    <source>
        <dbReference type="EMBL" id="KAK3042656.1"/>
    </source>
</evidence>
<organism evidence="2 3">
    <name type="scientific">Escallonia herrerae</name>
    <dbReference type="NCBI Taxonomy" id="1293975"/>
    <lineage>
        <taxon>Eukaryota</taxon>
        <taxon>Viridiplantae</taxon>
        <taxon>Streptophyta</taxon>
        <taxon>Embryophyta</taxon>
        <taxon>Tracheophyta</taxon>
        <taxon>Spermatophyta</taxon>
        <taxon>Magnoliopsida</taxon>
        <taxon>eudicotyledons</taxon>
        <taxon>Gunneridae</taxon>
        <taxon>Pentapetalae</taxon>
        <taxon>asterids</taxon>
        <taxon>campanulids</taxon>
        <taxon>Escalloniales</taxon>
        <taxon>Escalloniaceae</taxon>
        <taxon>Escallonia</taxon>
    </lineage>
</organism>